<dbReference type="PROSITE" id="PS50109">
    <property type="entry name" value="HIS_KIN"/>
    <property type="match status" value="1"/>
</dbReference>
<evidence type="ECO:0000256" key="3">
    <source>
        <dbReference type="ARBA" id="ARBA00022777"/>
    </source>
</evidence>
<sequence>MKNRSPLRKRFLLALIIYTAAILFLWLGCYSTVYRASLRIAGENTLLAAENLTDQMSAEFTQMKTISSAISGSSYVQEFLEERDVTKYYEKAEIVSEIIQKAAFPITSTDSVIVINAQGDFYRFSGDLSNASCEELYKAFQGAGAVYTVVEADNTMFFCYNAPVFETSGQLPSRIGNVVMLTRLEKTRRMLSHDHPGIDMAVILDGKVILSSNPALEGEEADELSSRYSAVSSSAVAGAPLTVAAAIQGTALFPESGVLLALFLTVLCLLLAVIAVLYRYLSSYLVLPMANIISHVRKIGGGVQERLPETGIKDFDTLVSDINNMLDRTDRYNTEMISGQQKLFDAELLKQKMRMNLLTSQMDAHFVVNTLNNIKRLSNINENDKAAEMAEGLAVILGHKHTGDDLVNVFADFEVLRKYISIMNIKFENKFSVEYDLDYDLEACLMPGMILQPIVENALHHGLQGKEQDARLVIKGTIQENGIYFEFSDNGAGIPPAKLKTIRESLSETEMNDFPPPGLRGVALSNIQRRIRLRFGGMYSVTIQSDWGKGTTVTVSLPLIHDK</sequence>
<proteinExistence type="predicted"/>
<dbReference type="PRINTS" id="PR00344">
    <property type="entry name" value="BCTRLSENSOR"/>
</dbReference>
<keyword evidence="8" id="KW-1185">Reference proteome</keyword>
<keyword evidence="3 7" id="KW-0808">Transferase</keyword>
<evidence type="ECO:0000256" key="5">
    <source>
        <dbReference type="SAM" id="Phobius"/>
    </source>
</evidence>
<keyword evidence="4" id="KW-0902">Two-component regulatory system</keyword>
<dbReference type="InterPro" id="IPR005467">
    <property type="entry name" value="His_kinase_dom"/>
</dbReference>
<dbReference type="SMART" id="SM00387">
    <property type="entry name" value="HATPase_c"/>
    <property type="match status" value="1"/>
</dbReference>
<organism evidence="7 8">
    <name type="scientific">Variimorphobacter saccharofermentans</name>
    <dbReference type="NCBI Taxonomy" id="2755051"/>
    <lineage>
        <taxon>Bacteria</taxon>
        <taxon>Bacillati</taxon>
        <taxon>Bacillota</taxon>
        <taxon>Clostridia</taxon>
        <taxon>Lachnospirales</taxon>
        <taxon>Lachnospiraceae</taxon>
        <taxon>Variimorphobacter</taxon>
    </lineage>
</organism>
<evidence type="ECO:0000256" key="1">
    <source>
        <dbReference type="ARBA" id="ARBA00000085"/>
    </source>
</evidence>
<comment type="caution">
    <text evidence="7">The sequence shown here is derived from an EMBL/GenBank/DDBJ whole genome shotgun (WGS) entry which is preliminary data.</text>
</comment>
<feature type="transmembrane region" description="Helical" evidence="5">
    <location>
        <begin position="258"/>
        <end position="281"/>
    </location>
</feature>
<keyword evidence="5" id="KW-0472">Membrane</keyword>
<evidence type="ECO:0000256" key="4">
    <source>
        <dbReference type="ARBA" id="ARBA00023012"/>
    </source>
</evidence>
<dbReference type="InterPro" id="IPR003594">
    <property type="entry name" value="HATPase_dom"/>
</dbReference>
<comment type="catalytic activity">
    <reaction evidence="1">
        <text>ATP + protein L-histidine = ADP + protein N-phospho-L-histidine.</text>
        <dbReference type="EC" id="2.7.13.3"/>
    </reaction>
</comment>
<dbReference type="EMBL" id="JACEGA010000001">
    <property type="protein sequence ID" value="MBB2181793.1"/>
    <property type="molecule type" value="Genomic_DNA"/>
</dbReference>
<keyword evidence="5" id="KW-1133">Transmembrane helix</keyword>
<dbReference type="PANTHER" id="PTHR34220">
    <property type="entry name" value="SENSOR HISTIDINE KINASE YPDA"/>
    <property type="match status" value="1"/>
</dbReference>
<dbReference type="InterPro" id="IPR004358">
    <property type="entry name" value="Sig_transdc_His_kin-like_C"/>
</dbReference>
<dbReference type="Gene3D" id="3.30.565.10">
    <property type="entry name" value="Histidine kinase-like ATPase, C-terminal domain"/>
    <property type="match status" value="1"/>
</dbReference>
<reference evidence="7 8" key="1">
    <citation type="submission" date="2020-07" db="EMBL/GenBank/DDBJ databases">
        <title>Characterization and genome sequencing of isolate MD1, a novel member within the family Lachnospiraceae.</title>
        <authorList>
            <person name="Rettenmaier R."/>
            <person name="Di Bello L."/>
            <person name="Zinser C."/>
            <person name="Scheitz K."/>
            <person name="Liebl W."/>
            <person name="Zverlov V."/>
        </authorList>
    </citation>
    <scope>NUCLEOTIDE SEQUENCE [LARGE SCALE GENOMIC DNA]</scope>
    <source>
        <strain evidence="7 8">MD1</strain>
    </source>
</reference>
<protein>
    <recommendedName>
        <fullName evidence="2">histidine kinase</fullName>
        <ecNumber evidence="2">2.7.13.3</ecNumber>
    </recommendedName>
</protein>
<dbReference type="RefSeq" id="WP_228351545.1">
    <property type="nucleotide sequence ID" value="NZ_JACEGA010000001.1"/>
</dbReference>
<dbReference type="Pfam" id="PF06580">
    <property type="entry name" value="His_kinase"/>
    <property type="match status" value="1"/>
</dbReference>
<evidence type="ECO:0000256" key="2">
    <source>
        <dbReference type="ARBA" id="ARBA00012438"/>
    </source>
</evidence>
<feature type="domain" description="Histidine kinase" evidence="6">
    <location>
        <begin position="450"/>
        <end position="561"/>
    </location>
</feature>
<dbReference type="AlphaFoldDB" id="A0A839JVW5"/>
<keyword evidence="5" id="KW-0812">Transmembrane</keyword>
<evidence type="ECO:0000313" key="8">
    <source>
        <dbReference type="Proteomes" id="UP000574276"/>
    </source>
</evidence>
<dbReference type="Proteomes" id="UP000574276">
    <property type="component" value="Unassembled WGS sequence"/>
</dbReference>
<evidence type="ECO:0000259" key="6">
    <source>
        <dbReference type="PROSITE" id="PS50109"/>
    </source>
</evidence>
<gene>
    <name evidence="7" type="ORF">H0486_02725</name>
</gene>
<dbReference type="InterPro" id="IPR050640">
    <property type="entry name" value="Bact_2-comp_sensor_kinase"/>
</dbReference>
<dbReference type="Pfam" id="PF02518">
    <property type="entry name" value="HATPase_c"/>
    <property type="match status" value="1"/>
</dbReference>
<name>A0A839JVW5_9FIRM</name>
<dbReference type="PROSITE" id="PS51257">
    <property type="entry name" value="PROKAR_LIPOPROTEIN"/>
    <property type="match status" value="1"/>
</dbReference>
<dbReference type="InterPro" id="IPR010559">
    <property type="entry name" value="Sig_transdc_His_kin_internal"/>
</dbReference>
<dbReference type="EC" id="2.7.13.3" evidence="2"/>
<dbReference type="SUPFAM" id="SSF55874">
    <property type="entry name" value="ATPase domain of HSP90 chaperone/DNA topoisomerase II/histidine kinase"/>
    <property type="match status" value="1"/>
</dbReference>
<accession>A0A839JVW5</accession>
<dbReference type="GO" id="GO:0000155">
    <property type="term" value="F:phosphorelay sensor kinase activity"/>
    <property type="evidence" value="ECO:0007669"/>
    <property type="project" value="InterPro"/>
</dbReference>
<dbReference type="PANTHER" id="PTHR34220:SF7">
    <property type="entry name" value="SENSOR HISTIDINE KINASE YPDA"/>
    <property type="match status" value="1"/>
</dbReference>
<keyword evidence="3 7" id="KW-0418">Kinase</keyword>
<dbReference type="GO" id="GO:0016020">
    <property type="term" value="C:membrane"/>
    <property type="evidence" value="ECO:0007669"/>
    <property type="project" value="InterPro"/>
</dbReference>
<evidence type="ECO:0000313" key="7">
    <source>
        <dbReference type="EMBL" id="MBB2181793.1"/>
    </source>
</evidence>
<dbReference type="InterPro" id="IPR036890">
    <property type="entry name" value="HATPase_C_sf"/>
</dbReference>